<gene>
    <name evidence="2" type="ORF">SCWH03_57410</name>
</gene>
<dbReference type="EMBL" id="BLLG01000031">
    <property type="protein sequence ID" value="GFH39473.1"/>
    <property type="molecule type" value="Genomic_DNA"/>
</dbReference>
<evidence type="ECO:0008006" key="4">
    <source>
        <dbReference type="Google" id="ProtNLM"/>
    </source>
</evidence>
<dbReference type="PROSITE" id="PS51257">
    <property type="entry name" value="PROKAR_LIPOPROTEIN"/>
    <property type="match status" value="1"/>
</dbReference>
<keyword evidence="3" id="KW-1185">Reference proteome</keyword>
<evidence type="ECO:0000313" key="3">
    <source>
        <dbReference type="Proteomes" id="UP000484988"/>
    </source>
</evidence>
<feature type="signal peptide" evidence="1">
    <location>
        <begin position="1"/>
        <end position="29"/>
    </location>
</feature>
<evidence type="ECO:0000313" key="2">
    <source>
        <dbReference type="EMBL" id="GFH39473.1"/>
    </source>
</evidence>
<proteinExistence type="predicted"/>
<dbReference type="AlphaFoldDB" id="A0A6A0B441"/>
<dbReference type="Proteomes" id="UP000484988">
    <property type="component" value="Unassembled WGS sequence"/>
</dbReference>
<organism evidence="2 3">
    <name type="scientific">Streptomyces pacificus</name>
    <dbReference type="NCBI Taxonomy" id="2705029"/>
    <lineage>
        <taxon>Bacteria</taxon>
        <taxon>Bacillati</taxon>
        <taxon>Actinomycetota</taxon>
        <taxon>Actinomycetes</taxon>
        <taxon>Kitasatosporales</taxon>
        <taxon>Streptomycetaceae</taxon>
        <taxon>Streptomyces</taxon>
    </lineage>
</organism>
<dbReference type="RefSeq" id="WP_254077074.1">
    <property type="nucleotide sequence ID" value="NZ_BLLG01000031.1"/>
</dbReference>
<comment type="caution">
    <text evidence="2">The sequence shown here is derived from an EMBL/GenBank/DDBJ whole genome shotgun (WGS) entry which is preliminary data.</text>
</comment>
<evidence type="ECO:0000256" key="1">
    <source>
        <dbReference type="SAM" id="SignalP"/>
    </source>
</evidence>
<keyword evidence="1" id="KW-0732">Signal</keyword>
<sequence length="173" mass="18467">MKRRHGSLKGLVAVSVAAIASGLLLIACAPTQPERVTRKEYPYWKVGAGAPEAAEFMKVQIPVGATEVKGAVRVQPQENVYLLSFVTEVRTAESMVDDLRPDHPLEAVKVTSSLSGDGFKHLGIKLPQEVEGVRVASACPPCVGDSRRSHIQGIEIHVGGAAGSRVRVYLAAF</sequence>
<accession>A0A6A0B441</accession>
<reference evidence="2 3" key="1">
    <citation type="submission" date="2020-02" db="EMBL/GenBank/DDBJ databases">
        <title>Whole Genome Shotgun Sequence of Streptomyces sp. strain CWH03.</title>
        <authorList>
            <person name="Dohra H."/>
            <person name="Kodani S."/>
            <person name="Yamamura H."/>
        </authorList>
    </citation>
    <scope>NUCLEOTIDE SEQUENCE [LARGE SCALE GENOMIC DNA]</scope>
    <source>
        <strain evidence="2 3">CWH03</strain>
    </source>
</reference>
<protein>
    <recommendedName>
        <fullName evidence="4">Lipoprotein</fullName>
    </recommendedName>
</protein>
<feature type="chain" id="PRO_5025382971" description="Lipoprotein" evidence="1">
    <location>
        <begin position="30"/>
        <end position="173"/>
    </location>
</feature>
<name>A0A6A0B441_9ACTN</name>